<dbReference type="FunFam" id="1.10.10.10:FF:000018">
    <property type="entry name" value="DNA-binding response regulator ResD"/>
    <property type="match status" value="1"/>
</dbReference>
<evidence type="ECO:0000256" key="4">
    <source>
        <dbReference type="ARBA" id="ARBA00023015"/>
    </source>
</evidence>
<dbReference type="GO" id="GO:0006355">
    <property type="term" value="P:regulation of DNA-templated transcription"/>
    <property type="evidence" value="ECO:0007669"/>
    <property type="project" value="InterPro"/>
</dbReference>
<comment type="function">
    <text evidence="7">May play the central regulatory role in sporulation. It may be an element of the effector pathway responsible for the activation of sporulation genes in response to nutritional stress. Spo0A may act in concert with spo0H (a sigma factor) to control the expression of some genes that are critical to the sporulation process.</text>
</comment>
<dbReference type="Pfam" id="PF00072">
    <property type="entry name" value="Response_reg"/>
    <property type="match status" value="1"/>
</dbReference>
<dbReference type="PROSITE" id="PS50110">
    <property type="entry name" value="RESPONSE_REGULATORY"/>
    <property type="match status" value="1"/>
</dbReference>
<keyword evidence="2 8" id="KW-0597">Phosphoprotein</keyword>
<sequence>MAKILIADDEEEIIELLSLYLEKDNNIIYGAKNGLDAFEIIENNDIDLAIIDIMMPKIDGYHLVKKIREKYEIPVIMLSAKSEYSDKILGLELGADDYITKPFNAMEVVARVKAQLRRYYKYHSIGDIVENNNEECLEYGSLKLNNSTCTLYKDGVEIPLTSTEYKIIFYLMNSCGRVFTKKQIFEYVWDEPFYGDDNAIMVHISNLRDKIENDSKNPEYIKTIRGLGYKFNFNRI</sequence>
<dbReference type="AlphaFoldDB" id="A0A9Q1ZBD6"/>
<dbReference type="SUPFAM" id="SSF46894">
    <property type="entry name" value="C-terminal effector domain of the bipartite response regulators"/>
    <property type="match status" value="1"/>
</dbReference>
<dbReference type="InterPro" id="IPR039420">
    <property type="entry name" value="WalR-like"/>
</dbReference>
<dbReference type="Pfam" id="PF00486">
    <property type="entry name" value="Trans_reg_C"/>
    <property type="match status" value="1"/>
</dbReference>
<dbReference type="Gene3D" id="3.40.50.2300">
    <property type="match status" value="1"/>
</dbReference>
<comment type="caution">
    <text evidence="12">The sequence shown here is derived from an EMBL/GenBank/DDBJ whole genome shotgun (WGS) entry which is preliminary data.</text>
</comment>
<dbReference type="InterPro" id="IPR001867">
    <property type="entry name" value="OmpR/PhoB-type_DNA-bd"/>
</dbReference>
<evidence type="ECO:0000313" key="13">
    <source>
        <dbReference type="Proteomes" id="UP000037540"/>
    </source>
</evidence>
<dbReference type="SUPFAM" id="SSF52172">
    <property type="entry name" value="CheY-like"/>
    <property type="match status" value="1"/>
</dbReference>
<dbReference type="SMART" id="SM00862">
    <property type="entry name" value="Trans_reg_C"/>
    <property type="match status" value="1"/>
</dbReference>
<dbReference type="GO" id="GO:0000976">
    <property type="term" value="F:transcription cis-regulatory region binding"/>
    <property type="evidence" value="ECO:0007669"/>
    <property type="project" value="TreeGrafter"/>
</dbReference>
<dbReference type="RefSeq" id="WP_013724334.1">
    <property type="nucleotide sequence ID" value="NZ_LGVO01000050.1"/>
</dbReference>
<dbReference type="GO" id="GO:0032993">
    <property type="term" value="C:protein-DNA complex"/>
    <property type="evidence" value="ECO:0007669"/>
    <property type="project" value="TreeGrafter"/>
</dbReference>
<evidence type="ECO:0000256" key="2">
    <source>
        <dbReference type="ARBA" id="ARBA00022553"/>
    </source>
</evidence>
<evidence type="ECO:0000313" key="12">
    <source>
        <dbReference type="EMBL" id="KOA84563.1"/>
    </source>
</evidence>
<dbReference type="OrthoDB" id="9790442at2"/>
<feature type="domain" description="OmpR/PhoB-type" evidence="11">
    <location>
        <begin position="134"/>
        <end position="233"/>
    </location>
</feature>
<keyword evidence="4" id="KW-0805">Transcription regulation</keyword>
<dbReference type="InterPro" id="IPR011006">
    <property type="entry name" value="CheY-like_superfamily"/>
</dbReference>
<keyword evidence="5 9" id="KW-0238">DNA-binding</keyword>
<keyword evidence="6" id="KW-0804">Transcription</keyword>
<evidence type="ECO:0000259" key="11">
    <source>
        <dbReference type="PROSITE" id="PS51755"/>
    </source>
</evidence>
<dbReference type="Gene3D" id="6.10.250.690">
    <property type="match status" value="1"/>
</dbReference>
<dbReference type="Proteomes" id="UP000037540">
    <property type="component" value="Unassembled WGS sequence"/>
</dbReference>
<reference evidence="12 13" key="1">
    <citation type="submission" date="2015-07" db="EMBL/GenBank/DDBJ databases">
        <title>Draft genome sequences of 17 French Clostridium botulinum group III.</title>
        <authorList>
            <person name="Woudstra C."/>
            <person name="Le Marechal C."/>
            <person name="Souillard R."/>
            <person name="Bayon-Auboyer M.-H."/>
            <person name="Dessouter D."/>
            <person name="Fach P."/>
        </authorList>
    </citation>
    <scope>NUCLEOTIDE SEQUENCE [LARGE SCALE GENOMIC DNA]</scope>
    <source>
        <strain evidence="12 13">12LNRI-CD</strain>
    </source>
</reference>
<dbReference type="CDD" id="cd00383">
    <property type="entry name" value="trans_reg_C"/>
    <property type="match status" value="1"/>
</dbReference>
<dbReference type="InterPro" id="IPR001789">
    <property type="entry name" value="Sig_transdc_resp-reg_receiver"/>
</dbReference>
<evidence type="ECO:0000256" key="8">
    <source>
        <dbReference type="PROSITE-ProRule" id="PRU00169"/>
    </source>
</evidence>
<keyword evidence="3" id="KW-0902">Two-component regulatory system</keyword>
<feature type="domain" description="Response regulatory" evidence="10">
    <location>
        <begin position="3"/>
        <end position="116"/>
    </location>
</feature>
<dbReference type="GO" id="GO:0005829">
    <property type="term" value="C:cytosol"/>
    <property type="evidence" value="ECO:0007669"/>
    <property type="project" value="TreeGrafter"/>
</dbReference>
<evidence type="ECO:0000256" key="3">
    <source>
        <dbReference type="ARBA" id="ARBA00023012"/>
    </source>
</evidence>
<dbReference type="EMBL" id="LGVR01000065">
    <property type="protein sequence ID" value="KOA84563.1"/>
    <property type="molecule type" value="Genomic_DNA"/>
</dbReference>
<dbReference type="InterPro" id="IPR036388">
    <property type="entry name" value="WH-like_DNA-bd_sf"/>
</dbReference>
<dbReference type="SMART" id="SM00448">
    <property type="entry name" value="REC"/>
    <property type="match status" value="1"/>
</dbReference>
<dbReference type="Gene3D" id="1.10.10.10">
    <property type="entry name" value="Winged helix-like DNA-binding domain superfamily/Winged helix DNA-binding domain"/>
    <property type="match status" value="1"/>
</dbReference>
<accession>A0A9Q1ZBD6</accession>
<evidence type="ECO:0000256" key="6">
    <source>
        <dbReference type="ARBA" id="ARBA00023163"/>
    </source>
</evidence>
<evidence type="ECO:0000256" key="1">
    <source>
        <dbReference type="ARBA" id="ARBA00018672"/>
    </source>
</evidence>
<name>A0A9Q1ZBD6_CLOBO</name>
<feature type="DNA-binding region" description="OmpR/PhoB-type" evidence="9">
    <location>
        <begin position="134"/>
        <end position="233"/>
    </location>
</feature>
<dbReference type="PANTHER" id="PTHR48111">
    <property type="entry name" value="REGULATOR OF RPOS"/>
    <property type="match status" value="1"/>
</dbReference>
<evidence type="ECO:0000256" key="9">
    <source>
        <dbReference type="PROSITE-ProRule" id="PRU01091"/>
    </source>
</evidence>
<protein>
    <recommendedName>
        <fullName evidence="1">Stage 0 sporulation protein A homolog</fullName>
    </recommendedName>
</protein>
<dbReference type="PANTHER" id="PTHR48111:SF2">
    <property type="entry name" value="RESPONSE REGULATOR SAER"/>
    <property type="match status" value="1"/>
</dbReference>
<dbReference type="GO" id="GO:0000156">
    <property type="term" value="F:phosphorelay response regulator activity"/>
    <property type="evidence" value="ECO:0007669"/>
    <property type="project" value="TreeGrafter"/>
</dbReference>
<dbReference type="InterPro" id="IPR016032">
    <property type="entry name" value="Sig_transdc_resp-reg_C-effctor"/>
</dbReference>
<dbReference type="PROSITE" id="PS51755">
    <property type="entry name" value="OMPR_PHOB"/>
    <property type="match status" value="1"/>
</dbReference>
<gene>
    <name evidence="12" type="ORF">ADU74_11195</name>
</gene>
<proteinExistence type="predicted"/>
<evidence type="ECO:0000256" key="5">
    <source>
        <dbReference type="ARBA" id="ARBA00023125"/>
    </source>
</evidence>
<feature type="modified residue" description="4-aspartylphosphate" evidence="8">
    <location>
        <position position="52"/>
    </location>
</feature>
<evidence type="ECO:0000259" key="10">
    <source>
        <dbReference type="PROSITE" id="PS50110"/>
    </source>
</evidence>
<evidence type="ECO:0000256" key="7">
    <source>
        <dbReference type="ARBA" id="ARBA00024867"/>
    </source>
</evidence>
<organism evidence="12 13">
    <name type="scientific">Clostridium botulinum</name>
    <dbReference type="NCBI Taxonomy" id="1491"/>
    <lineage>
        <taxon>Bacteria</taxon>
        <taxon>Bacillati</taxon>
        <taxon>Bacillota</taxon>
        <taxon>Clostridia</taxon>
        <taxon>Eubacteriales</taxon>
        <taxon>Clostridiaceae</taxon>
        <taxon>Clostridium</taxon>
    </lineage>
</organism>